<sequence>MALLQLTRAQNAPQTENIPPPAPEGDLISFDENPPTHQPSEATSFMMEKENETSLAPLKSEKISEQENTWINLATTGALVFTEKYDGEANQYDVNSMYVYEMIKYEASQ</sequence>
<feature type="compositionally biased region" description="Polar residues" evidence="1">
    <location>
        <begin position="7"/>
        <end position="17"/>
    </location>
</feature>
<protein>
    <submittedName>
        <fullName evidence="2">6437_t:CDS:1</fullName>
    </submittedName>
</protein>
<proteinExistence type="predicted"/>
<reference evidence="2" key="1">
    <citation type="submission" date="2021-06" db="EMBL/GenBank/DDBJ databases">
        <authorList>
            <person name="Kallberg Y."/>
            <person name="Tangrot J."/>
            <person name="Rosling A."/>
        </authorList>
    </citation>
    <scope>NUCLEOTIDE SEQUENCE</scope>
    <source>
        <strain evidence="2">FL130A</strain>
    </source>
</reference>
<evidence type="ECO:0000313" key="3">
    <source>
        <dbReference type="Proteomes" id="UP000789508"/>
    </source>
</evidence>
<dbReference type="AlphaFoldDB" id="A0A9N9I384"/>
<gene>
    <name evidence="2" type="ORF">ALEPTO_LOCUS12172</name>
</gene>
<name>A0A9N9I384_9GLOM</name>
<feature type="region of interest" description="Disordered" evidence="1">
    <location>
        <begin position="1"/>
        <end position="61"/>
    </location>
</feature>
<feature type="non-terminal residue" evidence="2">
    <location>
        <position position="1"/>
    </location>
</feature>
<dbReference type="EMBL" id="CAJVPS010025273">
    <property type="protein sequence ID" value="CAG8718507.1"/>
    <property type="molecule type" value="Genomic_DNA"/>
</dbReference>
<comment type="caution">
    <text evidence="2">The sequence shown here is derived from an EMBL/GenBank/DDBJ whole genome shotgun (WGS) entry which is preliminary data.</text>
</comment>
<dbReference type="Proteomes" id="UP000789508">
    <property type="component" value="Unassembled WGS sequence"/>
</dbReference>
<accession>A0A9N9I384</accession>
<keyword evidence="3" id="KW-1185">Reference proteome</keyword>
<evidence type="ECO:0000256" key="1">
    <source>
        <dbReference type="SAM" id="MobiDB-lite"/>
    </source>
</evidence>
<evidence type="ECO:0000313" key="2">
    <source>
        <dbReference type="EMBL" id="CAG8718507.1"/>
    </source>
</evidence>
<dbReference type="OrthoDB" id="549243at2759"/>
<organism evidence="2 3">
    <name type="scientific">Ambispora leptoticha</name>
    <dbReference type="NCBI Taxonomy" id="144679"/>
    <lineage>
        <taxon>Eukaryota</taxon>
        <taxon>Fungi</taxon>
        <taxon>Fungi incertae sedis</taxon>
        <taxon>Mucoromycota</taxon>
        <taxon>Glomeromycotina</taxon>
        <taxon>Glomeromycetes</taxon>
        <taxon>Archaeosporales</taxon>
        <taxon>Ambisporaceae</taxon>
        <taxon>Ambispora</taxon>
    </lineage>
</organism>